<dbReference type="EMBL" id="JAEQNC010000026">
    <property type="protein sequence ID" value="MBL0375483.1"/>
    <property type="molecule type" value="Genomic_DNA"/>
</dbReference>
<keyword evidence="1" id="KW-0175">Coiled coil</keyword>
<dbReference type="Proteomes" id="UP000633219">
    <property type="component" value="Unassembled WGS sequence"/>
</dbReference>
<feature type="transmembrane region" description="Helical" evidence="2">
    <location>
        <begin position="68"/>
        <end position="92"/>
    </location>
</feature>
<keyword evidence="4" id="KW-1185">Reference proteome</keyword>
<evidence type="ECO:0000313" key="4">
    <source>
        <dbReference type="Proteomes" id="UP000633219"/>
    </source>
</evidence>
<gene>
    <name evidence="3" type="ORF">JJB09_26095</name>
</gene>
<accession>A0A936YTC4</accession>
<feature type="coiled-coil region" evidence="1">
    <location>
        <begin position="236"/>
        <end position="263"/>
    </location>
</feature>
<protein>
    <recommendedName>
        <fullName evidence="5">Transmembrane protein</fullName>
    </recommendedName>
</protein>
<feature type="transmembrane region" description="Helical" evidence="2">
    <location>
        <begin position="112"/>
        <end position="130"/>
    </location>
</feature>
<feature type="transmembrane region" description="Helical" evidence="2">
    <location>
        <begin position="27"/>
        <end position="56"/>
    </location>
</feature>
<organism evidence="3 4">
    <name type="scientific">Rhizobium setariae</name>
    <dbReference type="NCBI Taxonomy" id="2801340"/>
    <lineage>
        <taxon>Bacteria</taxon>
        <taxon>Pseudomonadati</taxon>
        <taxon>Pseudomonadota</taxon>
        <taxon>Alphaproteobacteria</taxon>
        <taxon>Hyphomicrobiales</taxon>
        <taxon>Rhizobiaceae</taxon>
        <taxon>Rhizobium/Agrobacterium group</taxon>
        <taxon>Rhizobium</taxon>
    </lineage>
</organism>
<keyword evidence="2" id="KW-0812">Transmembrane</keyword>
<comment type="caution">
    <text evidence="3">The sequence shown here is derived from an EMBL/GenBank/DDBJ whole genome shotgun (WGS) entry which is preliminary data.</text>
</comment>
<sequence length="300" mass="30419">MISTTEVLENSTLVEGSVESSASAVSWGAILAGAFAAAALTLMLLLVGAGLGLTLVSPWPSESASLTTVSIFGFAWLVFVQWISAGAGGYIAGRLRTKWVGVHSDEIYFRDTAHGFMAWAAATLLMAALLGSTVSSIVSAGTQATTAVAGAAASAAATDTATDVATTYFSNAFLRPANPTTPVANVGTNEAAAAEITNILVSSAAKGDMTADDRDYLNRLVAARTGLSEADAKARVDAVMTQIDDARKAAAKAAEKARKASATSALLGALSLFIGALIASASAALGGMRRDAYDALMLKS</sequence>
<reference evidence="3" key="1">
    <citation type="submission" date="2021-01" db="EMBL/GenBank/DDBJ databases">
        <title>Rhizobium sp. strain KVB221 16S ribosomal RNA gene Genome sequencing and assembly.</title>
        <authorList>
            <person name="Kang M."/>
        </authorList>
    </citation>
    <scope>NUCLEOTIDE SEQUENCE</scope>
    <source>
        <strain evidence="3">KVB221</strain>
    </source>
</reference>
<dbReference type="AlphaFoldDB" id="A0A936YTC4"/>
<name>A0A936YTC4_9HYPH</name>
<evidence type="ECO:0000256" key="2">
    <source>
        <dbReference type="SAM" id="Phobius"/>
    </source>
</evidence>
<keyword evidence="2" id="KW-0472">Membrane</keyword>
<evidence type="ECO:0000313" key="3">
    <source>
        <dbReference type="EMBL" id="MBL0375483.1"/>
    </source>
</evidence>
<proteinExistence type="predicted"/>
<feature type="transmembrane region" description="Helical" evidence="2">
    <location>
        <begin position="265"/>
        <end position="288"/>
    </location>
</feature>
<evidence type="ECO:0008006" key="5">
    <source>
        <dbReference type="Google" id="ProtNLM"/>
    </source>
</evidence>
<evidence type="ECO:0000256" key="1">
    <source>
        <dbReference type="SAM" id="Coils"/>
    </source>
</evidence>
<dbReference type="RefSeq" id="WP_201664028.1">
    <property type="nucleotide sequence ID" value="NZ_JAEQNC010000026.1"/>
</dbReference>
<keyword evidence="2" id="KW-1133">Transmembrane helix</keyword>